<evidence type="ECO:0000256" key="4">
    <source>
        <dbReference type="ARBA" id="ARBA00022553"/>
    </source>
</evidence>
<dbReference type="FunFam" id="1.10.287.130:FF:000001">
    <property type="entry name" value="Two-component sensor histidine kinase"/>
    <property type="match status" value="1"/>
</dbReference>
<evidence type="ECO:0000259" key="12">
    <source>
        <dbReference type="PROSITE" id="PS50109"/>
    </source>
</evidence>
<reference evidence="14" key="1">
    <citation type="submission" date="2020-11" db="EMBL/GenBank/DDBJ databases">
        <title>Nocardioides sp. nov., isolated from Soil of Cynanchum wilfordii Hemsley rhizosphere.</title>
        <authorList>
            <person name="Lee J.-S."/>
            <person name="Suh M.K."/>
            <person name="Kim J.-S."/>
        </authorList>
    </citation>
    <scope>NUCLEOTIDE SEQUENCE</scope>
    <source>
        <strain evidence="14">KCTC 19275</strain>
    </source>
</reference>
<keyword evidence="8 11" id="KW-1133">Transmembrane helix</keyword>
<dbReference type="PANTHER" id="PTHR45436">
    <property type="entry name" value="SENSOR HISTIDINE KINASE YKOH"/>
    <property type="match status" value="1"/>
</dbReference>
<keyword evidence="4" id="KW-0597">Phosphoprotein</keyword>
<accession>A0A930YHC2</accession>
<dbReference type="InterPro" id="IPR036097">
    <property type="entry name" value="HisK_dim/P_sf"/>
</dbReference>
<keyword evidence="10 11" id="KW-0472">Membrane</keyword>
<dbReference type="Proteomes" id="UP000640489">
    <property type="component" value="Unassembled WGS sequence"/>
</dbReference>
<dbReference type="GO" id="GO:0000155">
    <property type="term" value="F:phosphorelay sensor kinase activity"/>
    <property type="evidence" value="ECO:0007669"/>
    <property type="project" value="InterPro"/>
</dbReference>
<evidence type="ECO:0000256" key="6">
    <source>
        <dbReference type="ARBA" id="ARBA00022692"/>
    </source>
</evidence>
<dbReference type="CDD" id="cd00075">
    <property type="entry name" value="HATPase"/>
    <property type="match status" value="1"/>
</dbReference>
<comment type="subcellular location">
    <subcellularLocation>
        <location evidence="2">Cell membrane</location>
    </subcellularLocation>
</comment>
<feature type="domain" description="Histidine kinase" evidence="12">
    <location>
        <begin position="236"/>
        <end position="461"/>
    </location>
</feature>
<dbReference type="SUPFAM" id="SSF47384">
    <property type="entry name" value="Homodimeric domain of signal transducing histidine kinase"/>
    <property type="match status" value="1"/>
</dbReference>
<dbReference type="Pfam" id="PF00672">
    <property type="entry name" value="HAMP"/>
    <property type="match status" value="1"/>
</dbReference>
<evidence type="ECO:0000256" key="3">
    <source>
        <dbReference type="ARBA" id="ARBA00012438"/>
    </source>
</evidence>
<dbReference type="SMART" id="SM00387">
    <property type="entry name" value="HATPase_c"/>
    <property type="match status" value="1"/>
</dbReference>
<dbReference type="InterPro" id="IPR003660">
    <property type="entry name" value="HAMP_dom"/>
</dbReference>
<dbReference type="EMBL" id="JADKPN010000002">
    <property type="protein sequence ID" value="MBF4762839.1"/>
    <property type="molecule type" value="Genomic_DNA"/>
</dbReference>
<evidence type="ECO:0000256" key="5">
    <source>
        <dbReference type="ARBA" id="ARBA00022679"/>
    </source>
</evidence>
<dbReference type="InterPro" id="IPR050428">
    <property type="entry name" value="TCS_sensor_his_kinase"/>
</dbReference>
<keyword evidence="9" id="KW-0902">Two-component regulatory system</keyword>
<dbReference type="InterPro" id="IPR004358">
    <property type="entry name" value="Sig_transdc_His_kin-like_C"/>
</dbReference>
<evidence type="ECO:0000256" key="2">
    <source>
        <dbReference type="ARBA" id="ARBA00004236"/>
    </source>
</evidence>
<sequence>MSRWGIRGLLTAATVGVAVLALAFAAVLTSPLVRSSAERSARESLARDADLLARLPLAERLSERPDAVLTRPVVTRRGIAVGIVAASGEARGAALALSEAERQQALARVVSTSGELSGEPVLLEARPLPNGAAVVLASRRADVDATVDQQRRRLLLALGLGLLVALAAGALVARRLGRPLAGLAATARRLSAGERGVTAEVPPGGPREVAEVAEALRRLDLALAASEERQRRFLMSVSHELRTPLTSIRGYAEALLDGAVTPDEVPGVARTLVGESERMERYVADLLALARLEADDFTLAVGDVDLVRLLTDGQAAWADRVARAGLTLDVEAPPYPVRLRTDAGRVRQVLDVLTDNAVRVCPAGSRVVWSLTARPGGVRLEVRDSGPGLAEADAADAFEPGVLHDRYAGTGPGGEHRGGPGGGHGLGLAIAHGVVTRLGGTIRLGRAPEGGAAFEVELPVG</sequence>
<keyword evidence="15" id="KW-1185">Reference proteome</keyword>
<dbReference type="Pfam" id="PF00512">
    <property type="entry name" value="HisKA"/>
    <property type="match status" value="1"/>
</dbReference>
<comment type="catalytic activity">
    <reaction evidence="1">
        <text>ATP + protein L-histidine = ADP + protein N-phospho-L-histidine.</text>
        <dbReference type="EC" id="2.7.13.3"/>
    </reaction>
</comment>
<dbReference type="AlphaFoldDB" id="A0A930YHC2"/>
<dbReference type="Gene3D" id="6.10.340.10">
    <property type="match status" value="1"/>
</dbReference>
<protein>
    <recommendedName>
        <fullName evidence="3">histidine kinase</fullName>
        <ecNumber evidence="3">2.7.13.3</ecNumber>
    </recommendedName>
</protein>
<dbReference type="InterPro" id="IPR005467">
    <property type="entry name" value="His_kinase_dom"/>
</dbReference>
<dbReference type="EC" id="2.7.13.3" evidence="3"/>
<dbReference type="PROSITE" id="PS50109">
    <property type="entry name" value="HIS_KIN"/>
    <property type="match status" value="1"/>
</dbReference>
<evidence type="ECO:0000256" key="11">
    <source>
        <dbReference type="SAM" id="Phobius"/>
    </source>
</evidence>
<organism evidence="14 15">
    <name type="scientific">Nocardioides islandensis</name>
    <dbReference type="NCBI Taxonomy" id="433663"/>
    <lineage>
        <taxon>Bacteria</taxon>
        <taxon>Bacillati</taxon>
        <taxon>Actinomycetota</taxon>
        <taxon>Actinomycetes</taxon>
        <taxon>Propionibacteriales</taxon>
        <taxon>Nocardioidaceae</taxon>
        <taxon>Nocardioides</taxon>
    </lineage>
</organism>
<evidence type="ECO:0000256" key="10">
    <source>
        <dbReference type="ARBA" id="ARBA00023136"/>
    </source>
</evidence>
<evidence type="ECO:0000313" key="14">
    <source>
        <dbReference type="EMBL" id="MBF4762839.1"/>
    </source>
</evidence>
<evidence type="ECO:0000313" key="15">
    <source>
        <dbReference type="Proteomes" id="UP000640489"/>
    </source>
</evidence>
<dbReference type="SUPFAM" id="SSF55874">
    <property type="entry name" value="ATPase domain of HSP90 chaperone/DNA topoisomerase II/histidine kinase"/>
    <property type="match status" value="1"/>
</dbReference>
<evidence type="ECO:0000256" key="1">
    <source>
        <dbReference type="ARBA" id="ARBA00000085"/>
    </source>
</evidence>
<dbReference type="PROSITE" id="PS50885">
    <property type="entry name" value="HAMP"/>
    <property type="match status" value="1"/>
</dbReference>
<keyword evidence="5" id="KW-0808">Transferase</keyword>
<dbReference type="SMART" id="SM00388">
    <property type="entry name" value="HisKA"/>
    <property type="match status" value="1"/>
</dbReference>
<evidence type="ECO:0000256" key="9">
    <source>
        <dbReference type="ARBA" id="ARBA00023012"/>
    </source>
</evidence>
<name>A0A930YHC2_9ACTN</name>
<dbReference type="CDD" id="cd00082">
    <property type="entry name" value="HisKA"/>
    <property type="match status" value="1"/>
</dbReference>
<dbReference type="PANTHER" id="PTHR45436:SF5">
    <property type="entry name" value="SENSOR HISTIDINE KINASE TRCS"/>
    <property type="match status" value="1"/>
</dbReference>
<evidence type="ECO:0000256" key="8">
    <source>
        <dbReference type="ARBA" id="ARBA00022989"/>
    </source>
</evidence>
<proteinExistence type="predicted"/>
<keyword evidence="6 11" id="KW-0812">Transmembrane</keyword>
<dbReference type="InterPro" id="IPR003661">
    <property type="entry name" value="HisK_dim/P_dom"/>
</dbReference>
<keyword evidence="7 14" id="KW-0418">Kinase</keyword>
<comment type="caution">
    <text evidence="14">The sequence shown here is derived from an EMBL/GenBank/DDBJ whole genome shotgun (WGS) entry which is preliminary data.</text>
</comment>
<evidence type="ECO:0000256" key="7">
    <source>
        <dbReference type="ARBA" id="ARBA00022777"/>
    </source>
</evidence>
<dbReference type="RefSeq" id="WP_194706009.1">
    <property type="nucleotide sequence ID" value="NZ_JADKPN010000002.1"/>
</dbReference>
<dbReference type="Gene3D" id="1.10.287.130">
    <property type="match status" value="1"/>
</dbReference>
<dbReference type="InterPro" id="IPR036890">
    <property type="entry name" value="HATPase_C_sf"/>
</dbReference>
<dbReference type="Gene3D" id="3.30.565.10">
    <property type="entry name" value="Histidine kinase-like ATPase, C-terminal domain"/>
    <property type="match status" value="1"/>
</dbReference>
<dbReference type="PRINTS" id="PR00344">
    <property type="entry name" value="BCTRLSENSOR"/>
</dbReference>
<dbReference type="GO" id="GO:0005886">
    <property type="term" value="C:plasma membrane"/>
    <property type="evidence" value="ECO:0007669"/>
    <property type="project" value="UniProtKB-SubCell"/>
</dbReference>
<gene>
    <name evidence="14" type="ORF">ISU07_06845</name>
</gene>
<dbReference type="InterPro" id="IPR003594">
    <property type="entry name" value="HATPase_dom"/>
</dbReference>
<feature type="domain" description="HAMP" evidence="13">
    <location>
        <begin position="174"/>
        <end position="228"/>
    </location>
</feature>
<evidence type="ECO:0000259" key="13">
    <source>
        <dbReference type="PROSITE" id="PS50885"/>
    </source>
</evidence>
<feature type="transmembrane region" description="Helical" evidence="11">
    <location>
        <begin position="154"/>
        <end position="173"/>
    </location>
</feature>
<dbReference type="Pfam" id="PF02518">
    <property type="entry name" value="HATPase_c"/>
    <property type="match status" value="1"/>
</dbReference>